<proteinExistence type="predicted"/>
<sequence length="107" mass="12660">MINSKVIQALEPLNIPIYWIDYNGDEREYIIFQTNNQDDIKHHDDTASAEQIEIGLIYWFNSPAGALKINEIKVLMKENGFIKLNEKDIKDEDFYGRSFQFRYVKNL</sequence>
<keyword evidence="2" id="KW-1185">Reference proteome</keyword>
<accession>A0AAX2ZG43</accession>
<gene>
    <name evidence="1" type="ORF">JW646_02310</name>
</gene>
<dbReference type="KEGG" id="tem:JW646_02310"/>
<evidence type="ECO:0000313" key="1">
    <source>
        <dbReference type="EMBL" id="UEL48308.1"/>
    </source>
</evidence>
<name>A0AAX2ZG43_9FIRM</name>
<dbReference type="EMBL" id="CP081135">
    <property type="protein sequence ID" value="UEL48308.1"/>
    <property type="molecule type" value="Genomic_DNA"/>
</dbReference>
<reference evidence="1 2" key="1">
    <citation type="journal article" date="2023" name="Int. J. Syst. Evol. Microbiol.">
        <title>Terrisporobacter hibernicus sp. nov., isolated from bovine faeces in Northern Ireland.</title>
        <authorList>
            <person name="Mitchell M."/>
            <person name="Nguyen S.V."/>
            <person name="Connor M."/>
            <person name="Fairley D.J."/>
            <person name="Donoghue O."/>
            <person name="Marshall H."/>
            <person name="Koolman L."/>
            <person name="McMullan G."/>
            <person name="Schaffer K.E."/>
            <person name="McGrath J.W."/>
            <person name="Fanning S."/>
        </authorList>
    </citation>
    <scope>NUCLEOTIDE SEQUENCE [LARGE SCALE GENOMIC DNA]</scope>
    <source>
        <strain evidence="1 2">MCA3</strain>
    </source>
</reference>
<dbReference type="RefSeq" id="WP_228416440.1">
    <property type="nucleotide sequence ID" value="NZ_CP081135.1"/>
</dbReference>
<protein>
    <submittedName>
        <fullName evidence="1">Uncharacterized protein</fullName>
    </submittedName>
</protein>
<dbReference type="Proteomes" id="UP001198983">
    <property type="component" value="Chromosome"/>
</dbReference>
<dbReference type="AlphaFoldDB" id="A0AAX2ZG43"/>
<evidence type="ECO:0000313" key="2">
    <source>
        <dbReference type="Proteomes" id="UP001198983"/>
    </source>
</evidence>
<organism evidence="1 2">
    <name type="scientific">Terrisporobacter hibernicus</name>
    <dbReference type="NCBI Taxonomy" id="2813371"/>
    <lineage>
        <taxon>Bacteria</taxon>
        <taxon>Bacillati</taxon>
        <taxon>Bacillota</taxon>
        <taxon>Clostridia</taxon>
        <taxon>Peptostreptococcales</taxon>
        <taxon>Peptostreptococcaceae</taxon>
        <taxon>Terrisporobacter</taxon>
    </lineage>
</organism>